<comment type="caution">
    <text evidence="16">The sequence shown here is derived from an EMBL/GenBank/DDBJ whole genome shotgun (WGS) entry which is preliminary data.</text>
</comment>
<dbReference type="GO" id="GO:0008076">
    <property type="term" value="C:voltage-gated potassium channel complex"/>
    <property type="evidence" value="ECO:0007669"/>
    <property type="project" value="InterPro"/>
</dbReference>
<dbReference type="InterPro" id="IPR003131">
    <property type="entry name" value="T1-type_BTB"/>
</dbReference>
<feature type="compositionally biased region" description="Low complexity" evidence="13">
    <location>
        <begin position="346"/>
        <end position="362"/>
    </location>
</feature>
<dbReference type="InterPro" id="IPR000210">
    <property type="entry name" value="BTB/POZ_dom"/>
</dbReference>
<feature type="region of interest" description="Disordered" evidence="13">
    <location>
        <begin position="787"/>
        <end position="833"/>
    </location>
</feature>
<feature type="transmembrane region" description="Helical" evidence="14">
    <location>
        <begin position="252"/>
        <end position="270"/>
    </location>
</feature>
<comment type="subcellular location">
    <subcellularLocation>
        <location evidence="1">Membrane</location>
        <topology evidence="1">Multi-pass membrane protein</topology>
    </subcellularLocation>
</comment>
<evidence type="ECO:0000256" key="2">
    <source>
        <dbReference type="ARBA" id="ARBA00022448"/>
    </source>
</evidence>
<keyword evidence="2" id="KW-0813">Transport</keyword>
<feature type="region of interest" description="Disordered" evidence="13">
    <location>
        <begin position="960"/>
        <end position="987"/>
    </location>
</feature>
<dbReference type="GO" id="GO:0001508">
    <property type="term" value="P:action potential"/>
    <property type="evidence" value="ECO:0007669"/>
    <property type="project" value="TreeGrafter"/>
</dbReference>
<evidence type="ECO:0000256" key="12">
    <source>
        <dbReference type="ARBA" id="ARBA00061303"/>
    </source>
</evidence>
<organism evidence="16">
    <name type="scientific">Dermatophagoides farinae</name>
    <name type="common">American house dust mite</name>
    <dbReference type="NCBI Taxonomy" id="6954"/>
    <lineage>
        <taxon>Eukaryota</taxon>
        <taxon>Metazoa</taxon>
        <taxon>Ecdysozoa</taxon>
        <taxon>Arthropoda</taxon>
        <taxon>Chelicerata</taxon>
        <taxon>Arachnida</taxon>
        <taxon>Acari</taxon>
        <taxon>Acariformes</taxon>
        <taxon>Sarcoptiformes</taxon>
        <taxon>Astigmata</taxon>
        <taxon>Psoroptidia</taxon>
        <taxon>Analgoidea</taxon>
        <taxon>Pyroglyphidae</taxon>
        <taxon>Dermatophagoidinae</taxon>
        <taxon>Dermatophagoides</taxon>
    </lineage>
</organism>
<evidence type="ECO:0000256" key="9">
    <source>
        <dbReference type="ARBA" id="ARBA00023065"/>
    </source>
</evidence>
<feature type="compositionally biased region" description="Basic residues" evidence="13">
    <location>
        <begin position="30"/>
        <end position="46"/>
    </location>
</feature>
<comment type="similarity">
    <text evidence="12">Belongs to the potassium channel family. C (Shaw) (TC 1.A.1.2) subfamily. Shaw sub-subfamily.</text>
</comment>
<keyword evidence="11" id="KW-0407">Ion channel</keyword>
<keyword evidence="10 14" id="KW-0472">Membrane</keyword>
<feature type="compositionally biased region" description="Acidic residues" evidence="13">
    <location>
        <begin position="370"/>
        <end position="382"/>
    </location>
</feature>
<gene>
    <name evidence="16" type="ORF">HUG17_1052</name>
</gene>
<feature type="compositionally biased region" description="Gly residues" evidence="13">
    <location>
        <begin position="10"/>
        <end position="22"/>
    </location>
</feature>
<keyword evidence="5" id="KW-0631">Potassium channel</keyword>
<evidence type="ECO:0000256" key="13">
    <source>
        <dbReference type="SAM" id="MobiDB-lite"/>
    </source>
</evidence>
<feature type="transmembrane region" description="Helical" evidence="14">
    <location>
        <begin position="512"/>
        <end position="531"/>
    </location>
</feature>
<dbReference type="PANTHER" id="PTHR11537:SF252">
    <property type="entry name" value="POTASSIUM VOLTAGE-GATED CHANNEL PROTEIN SHAW"/>
    <property type="match status" value="1"/>
</dbReference>
<feature type="domain" description="BTB" evidence="15">
    <location>
        <begin position="87"/>
        <end position="187"/>
    </location>
</feature>
<dbReference type="GO" id="GO:0042734">
    <property type="term" value="C:presynaptic membrane"/>
    <property type="evidence" value="ECO:0007669"/>
    <property type="project" value="TreeGrafter"/>
</dbReference>
<dbReference type="EMBL" id="SDOV01000001">
    <property type="protein sequence ID" value="KAH7645514.1"/>
    <property type="molecule type" value="Genomic_DNA"/>
</dbReference>
<dbReference type="PRINTS" id="PR01491">
    <property type="entry name" value="KVCHANNEL"/>
</dbReference>
<dbReference type="GO" id="GO:0043679">
    <property type="term" value="C:axon terminus"/>
    <property type="evidence" value="ECO:0007669"/>
    <property type="project" value="TreeGrafter"/>
</dbReference>
<dbReference type="InterPro" id="IPR005821">
    <property type="entry name" value="Ion_trans_dom"/>
</dbReference>
<protein>
    <submittedName>
        <fullName evidence="16">Potassium voltage-gated channel protein shaw isoform x1</fullName>
    </submittedName>
</protein>
<reference evidence="16" key="1">
    <citation type="submission" date="2020-06" db="EMBL/GenBank/DDBJ databases">
        <authorList>
            <person name="Ji K."/>
            <person name="Li J."/>
        </authorList>
    </citation>
    <scope>NUCLEOTIDE SEQUENCE</scope>
    <source>
        <strain evidence="16">JKM2019</strain>
        <tissue evidence="16">Whole body</tissue>
    </source>
</reference>
<evidence type="ECO:0000256" key="11">
    <source>
        <dbReference type="ARBA" id="ARBA00023303"/>
    </source>
</evidence>
<evidence type="ECO:0000256" key="6">
    <source>
        <dbReference type="ARBA" id="ARBA00022882"/>
    </source>
</evidence>
<dbReference type="Gene3D" id="3.30.710.10">
    <property type="entry name" value="Potassium Channel Kv1.1, Chain A"/>
    <property type="match status" value="1"/>
</dbReference>
<dbReference type="GO" id="GO:0005251">
    <property type="term" value="F:delayed rectifier potassium channel activity"/>
    <property type="evidence" value="ECO:0007669"/>
    <property type="project" value="TreeGrafter"/>
</dbReference>
<dbReference type="GO" id="GO:0045211">
    <property type="term" value="C:postsynaptic membrane"/>
    <property type="evidence" value="ECO:0007669"/>
    <property type="project" value="TreeGrafter"/>
</dbReference>
<evidence type="ECO:0000313" key="16">
    <source>
        <dbReference type="EMBL" id="KAH7645514.1"/>
    </source>
</evidence>
<accession>A0A9D4P8J7</accession>
<dbReference type="Gene3D" id="1.20.120.350">
    <property type="entry name" value="Voltage-gated potassium channels. Chain C"/>
    <property type="match status" value="1"/>
</dbReference>
<dbReference type="Pfam" id="PF00520">
    <property type="entry name" value="Ion_trans"/>
    <property type="match status" value="1"/>
</dbReference>
<dbReference type="Proteomes" id="UP000828236">
    <property type="component" value="Unassembled WGS sequence"/>
</dbReference>
<keyword evidence="7" id="KW-0630">Potassium</keyword>
<dbReference type="PRINTS" id="PR01498">
    <property type="entry name" value="SHAWCHANNEL"/>
</dbReference>
<dbReference type="PANTHER" id="PTHR11537">
    <property type="entry name" value="VOLTAGE-GATED POTASSIUM CHANNEL"/>
    <property type="match status" value="1"/>
</dbReference>
<feature type="region of interest" description="Disordered" evidence="13">
    <location>
        <begin position="622"/>
        <end position="707"/>
    </location>
</feature>
<dbReference type="FunFam" id="3.30.710.10:FF:000020">
    <property type="entry name" value="Potassium voltage-gated channel protein Shaw"/>
    <property type="match status" value="1"/>
</dbReference>
<feature type="compositionally biased region" description="Low complexity" evidence="13">
    <location>
        <begin position="625"/>
        <end position="655"/>
    </location>
</feature>
<keyword evidence="8 14" id="KW-1133">Transmembrane helix</keyword>
<keyword evidence="9" id="KW-0406">Ion transport</keyword>
<feature type="transmembrane region" description="Helical" evidence="14">
    <location>
        <begin position="551"/>
        <end position="568"/>
    </location>
</feature>
<evidence type="ECO:0000256" key="8">
    <source>
        <dbReference type="ARBA" id="ARBA00022989"/>
    </source>
</evidence>
<dbReference type="InterPro" id="IPR027359">
    <property type="entry name" value="Volt_channel_dom_sf"/>
</dbReference>
<evidence type="ECO:0000256" key="5">
    <source>
        <dbReference type="ARBA" id="ARBA00022826"/>
    </source>
</evidence>
<dbReference type="PRINTS" id="PR00169">
    <property type="entry name" value="KCHANNEL"/>
</dbReference>
<dbReference type="SMART" id="SM00225">
    <property type="entry name" value="BTB"/>
    <property type="match status" value="1"/>
</dbReference>
<dbReference type="InterPro" id="IPR003974">
    <property type="entry name" value="K_chnl_volt-dep_Kv3"/>
</dbReference>
<feature type="transmembrane region" description="Helical" evidence="14">
    <location>
        <begin position="575"/>
        <end position="596"/>
    </location>
</feature>
<proteinExistence type="inferred from homology"/>
<evidence type="ECO:0000256" key="14">
    <source>
        <dbReference type="SAM" id="Phobius"/>
    </source>
</evidence>
<dbReference type="SUPFAM" id="SSF81324">
    <property type="entry name" value="Voltage-gated potassium channels"/>
    <property type="match status" value="1"/>
</dbReference>
<dbReference type="GO" id="GO:0032590">
    <property type="term" value="C:dendrite membrane"/>
    <property type="evidence" value="ECO:0007669"/>
    <property type="project" value="TreeGrafter"/>
</dbReference>
<evidence type="ECO:0000259" key="15">
    <source>
        <dbReference type="SMART" id="SM00225"/>
    </source>
</evidence>
<feature type="region of interest" description="Disordered" evidence="13">
    <location>
        <begin position="733"/>
        <end position="758"/>
    </location>
</feature>
<dbReference type="AlphaFoldDB" id="A0A9D4P8J7"/>
<dbReference type="InterPro" id="IPR011333">
    <property type="entry name" value="SKP1/BTB/POZ_sf"/>
</dbReference>
<evidence type="ECO:0000256" key="1">
    <source>
        <dbReference type="ARBA" id="ARBA00004141"/>
    </source>
</evidence>
<sequence>MFARGLIPTGTGGSIATSGGGNLMMTGTGGHHHHHHHHYPHHHHHGGGGGGGFYTSNGFTGTGTGSIGTYGASNSGGGGSSSITENNRVILNVGGIRFETYKTTLRKIPATRLSRLTEALANYDPVLNEYFFDRHPGVFAQILNYYRTGKLHYPTNVCGPLFEEELEFWGLDANQVEPCCWMTYTCHRDTQQTLAILDTLDMDAASLTEEEMSKKFGYEEQYHKGKLTRWQRLKPKIWLLFDEPYSSNAAKGVAIISVFFICVSIFSFCIKTHPNMRVPVIYNRTIKQPPNFRPPYSRYSSIPYEQHKQQQEQQEYSIHPNHHRQRHHHHNNHHKQRQRPSYPHKSSSSSTIAQSSSSSSFSDNKQSDINIDDNNENEDFDDNESKSSSSSSKTWKESWTLDKHKTDAHDAFFYIESICNAWFSFEIATRFLVAPSKLEFTKDAINVIDAIATLSFYSDLILQSLAASVQLANADILDFFSIIRILRLFKLTRHSRGLKILVHTFRASAKELFLLVFFLVLGIVIFASLVYYAERLQANPRNDFKSIPEGLWWAIVTMTTVGYGDMVPQTYAGMLVGALCALAGVLTIALPVPVIVSNFTMFYSHTQAREKLPRQRRRVVNVADPIQPTSTTTSPAPPQSSTHHSWTNTGSTAAPTPTPPPPPSSSSSLIKPTIAINKQSSSSSSPPPPPLSSSLIKSNSTTTSITTTTTTSATTTFVTTMATTMITTTNNSLVAEKRLRRRSSQQQSNSKENKISELSYVKHDDATAITTADNNTVIHHHKETIMDVNNDDGNMKKNPTNTKVSPKNIDNDVEQRQNDEKQQRKTKKKCRHQSISIAANSIESNNHDNIININHNVTTNPQKLQQTRVVLSVDRKRSTPHVEIISNPVSSKYSSIISNADDDDDDGTINANNINIDGQNLHNQRQQPLQINDIHCSCCHHQLELEKQCFTISDTTSIQQQQKQSSSQKHHHSTSSSFQRKDYRFNL</sequence>
<feature type="region of interest" description="Disordered" evidence="13">
    <location>
        <begin position="321"/>
        <end position="392"/>
    </location>
</feature>
<dbReference type="InterPro" id="IPR003968">
    <property type="entry name" value="K_chnl_volt-dep_Kv"/>
</dbReference>
<dbReference type="CDD" id="cd18416">
    <property type="entry name" value="BTB_Shaw-like"/>
    <property type="match status" value="1"/>
</dbReference>
<evidence type="ECO:0000256" key="3">
    <source>
        <dbReference type="ARBA" id="ARBA00022538"/>
    </source>
</evidence>
<evidence type="ECO:0000256" key="7">
    <source>
        <dbReference type="ARBA" id="ARBA00022958"/>
    </source>
</evidence>
<evidence type="ECO:0000256" key="4">
    <source>
        <dbReference type="ARBA" id="ARBA00022692"/>
    </source>
</evidence>
<name>A0A9D4P8J7_DERFA</name>
<dbReference type="Gene3D" id="1.10.287.70">
    <property type="match status" value="1"/>
</dbReference>
<keyword evidence="4 14" id="KW-0812">Transmembrane</keyword>
<dbReference type="FunFam" id="1.10.287.70:FF:000002">
    <property type="entry name" value="Potassium voltage-gated channel subfamily a member"/>
    <property type="match status" value="1"/>
</dbReference>
<dbReference type="GO" id="GO:0032809">
    <property type="term" value="C:neuronal cell body membrane"/>
    <property type="evidence" value="ECO:0007669"/>
    <property type="project" value="TreeGrafter"/>
</dbReference>
<dbReference type="SUPFAM" id="SSF54695">
    <property type="entry name" value="POZ domain"/>
    <property type="match status" value="1"/>
</dbReference>
<feature type="compositionally biased region" description="Basic residues" evidence="13">
    <location>
        <begin position="321"/>
        <end position="338"/>
    </location>
</feature>
<keyword evidence="6" id="KW-0851">Voltage-gated channel</keyword>
<dbReference type="GO" id="GO:0051260">
    <property type="term" value="P:protein homooligomerization"/>
    <property type="evidence" value="ECO:0007669"/>
    <property type="project" value="InterPro"/>
</dbReference>
<evidence type="ECO:0000256" key="10">
    <source>
        <dbReference type="ARBA" id="ARBA00023136"/>
    </source>
</evidence>
<feature type="compositionally biased region" description="Basic and acidic residues" evidence="13">
    <location>
        <begin position="809"/>
        <end position="823"/>
    </location>
</feature>
<feature type="compositionally biased region" description="Low complexity" evidence="13">
    <location>
        <begin position="692"/>
        <end position="707"/>
    </location>
</feature>
<reference evidence="16" key="2">
    <citation type="journal article" date="2021" name="World Allergy Organ. J.">
        <title>Chromosome-level assembly of Dermatophagoides farinae genome and transcriptome reveals two novel allergens Der f 37 and Der f 39.</title>
        <authorList>
            <person name="Chen J."/>
            <person name="Cai Z."/>
            <person name="Fan D."/>
            <person name="Hu J."/>
            <person name="Hou Y."/>
            <person name="He Y."/>
            <person name="Zhang Z."/>
            <person name="Zhao Z."/>
            <person name="Gao P."/>
            <person name="Hu W."/>
            <person name="Sun J."/>
            <person name="Li J."/>
            <person name="Ji K."/>
        </authorList>
    </citation>
    <scope>NUCLEOTIDE SEQUENCE</scope>
    <source>
        <strain evidence="16">JKM2019</strain>
    </source>
</reference>
<keyword evidence="3" id="KW-0633">Potassium transport</keyword>
<feature type="region of interest" description="Disordered" evidence="13">
    <location>
        <begin position="1"/>
        <end position="50"/>
    </location>
</feature>
<dbReference type="Pfam" id="PF02214">
    <property type="entry name" value="BTB_2"/>
    <property type="match status" value="1"/>
</dbReference>
<dbReference type="InterPro" id="IPR028325">
    <property type="entry name" value="VG_K_chnl"/>
</dbReference>